<evidence type="ECO:0000259" key="6">
    <source>
        <dbReference type="PROSITE" id="PS50893"/>
    </source>
</evidence>
<dbReference type="InterPro" id="IPR017871">
    <property type="entry name" value="ABC_transporter-like_CS"/>
</dbReference>
<dbReference type="AlphaFoldDB" id="A0A9X2X9Q0"/>
<evidence type="ECO:0000256" key="1">
    <source>
        <dbReference type="ARBA" id="ARBA00004417"/>
    </source>
</evidence>
<keyword evidence="3" id="KW-0813">Transport</keyword>
<dbReference type="PROSITE" id="PS00211">
    <property type="entry name" value="ABC_TRANSPORTER_1"/>
    <property type="match status" value="1"/>
</dbReference>
<dbReference type="FunFam" id="3.40.50.300:FF:000016">
    <property type="entry name" value="Oligopeptide ABC transporter ATP-binding component"/>
    <property type="match status" value="1"/>
</dbReference>
<evidence type="ECO:0000313" key="8">
    <source>
        <dbReference type="Proteomes" id="UP001149009"/>
    </source>
</evidence>
<name>A0A9X2X9Q0_9HYPH</name>
<dbReference type="Proteomes" id="UP001149009">
    <property type="component" value="Unassembled WGS sequence"/>
</dbReference>
<gene>
    <name evidence="7" type="ORF">NYR54_10260</name>
</gene>
<keyword evidence="5 7" id="KW-0067">ATP-binding</keyword>
<dbReference type="PANTHER" id="PTHR43776:SF7">
    <property type="entry name" value="D,D-DIPEPTIDE TRANSPORT ATP-BINDING PROTEIN DDPF-RELATED"/>
    <property type="match status" value="1"/>
</dbReference>
<dbReference type="GO" id="GO:0005524">
    <property type="term" value="F:ATP binding"/>
    <property type="evidence" value="ECO:0007669"/>
    <property type="project" value="UniProtKB-KW"/>
</dbReference>
<dbReference type="GO" id="GO:0016887">
    <property type="term" value="F:ATP hydrolysis activity"/>
    <property type="evidence" value="ECO:0007669"/>
    <property type="project" value="InterPro"/>
</dbReference>
<dbReference type="GO" id="GO:0005886">
    <property type="term" value="C:plasma membrane"/>
    <property type="evidence" value="ECO:0007669"/>
    <property type="project" value="UniProtKB-SubCell"/>
</dbReference>
<evidence type="ECO:0000256" key="2">
    <source>
        <dbReference type="ARBA" id="ARBA00005417"/>
    </source>
</evidence>
<evidence type="ECO:0000256" key="5">
    <source>
        <dbReference type="ARBA" id="ARBA00022840"/>
    </source>
</evidence>
<dbReference type="GO" id="GO:0055085">
    <property type="term" value="P:transmembrane transport"/>
    <property type="evidence" value="ECO:0007669"/>
    <property type="project" value="UniProtKB-ARBA"/>
</dbReference>
<dbReference type="RefSeq" id="WP_261515550.1">
    <property type="nucleotide sequence ID" value="NZ_JAODNV010000010.1"/>
</dbReference>
<dbReference type="InterPro" id="IPR003439">
    <property type="entry name" value="ABC_transporter-like_ATP-bd"/>
</dbReference>
<sequence>MTETILEVRNLTVRFGQIAAVNDVSFTLRRGETLGLVGESGSGKSSASRAILQINRPSSGEVRFCGEDLVSASGASLKALRKRMQMVFQDPRSSLDPRMTVGALLEEPLVIFRIGDRASRKAKVAEMLHLVGLDPAVASRYPHEFSGGQAQRIAIARALILEPELIIADEPVSALDVSIQAQIINLLVKLRAQLNLSMLFIAHDLAVVRHISDRVAVMYLGRVVELADRDRLYGMPAHPYTRALLSAVPVPDPAVEARRRREILSGELPSPGRLPSGCPFRSRCPLHAALGKPEICGKTVPPLLEIAPGQAAACHFAGEVKHQHHQPRMTDEAARA</sequence>
<accession>A0A9X2X9Q0</accession>
<keyword evidence="8" id="KW-1185">Reference proteome</keyword>
<dbReference type="Pfam" id="PF08352">
    <property type="entry name" value="oligo_HPY"/>
    <property type="match status" value="1"/>
</dbReference>
<organism evidence="7 8">
    <name type="scientific">Chelativorans petroleitrophicus</name>
    <dbReference type="NCBI Taxonomy" id="2975484"/>
    <lineage>
        <taxon>Bacteria</taxon>
        <taxon>Pseudomonadati</taxon>
        <taxon>Pseudomonadota</taxon>
        <taxon>Alphaproteobacteria</taxon>
        <taxon>Hyphomicrobiales</taxon>
        <taxon>Phyllobacteriaceae</taxon>
        <taxon>Chelativorans</taxon>
    </lineage>
</organism>
<dbReference type="InterPro" id="IPR050319">
    <property type="entry name" value="ABC_transp_ATP-bind"/>
</dbReference>
<keyword evidence="4" id="KW-0547">Nucleotide-binding</keyword>
<dbReference type="InterPro" id="IPR003593">
    <property type="entry name" value="AAA+_ATPase"/>
</dbReference>
<dbReference type="CDD" id="cd03257">
    <property type="entry name" value="ABC_NikE_OppD_transporters"/>
    <property type="match status" value="1"/>
</dbReference>
<dbReference type="SMART" id="SM00382">
    <property type="entry name" value="AAA"/>
    <property type="match status" value="1"/>
</dbReference>
<dbReference type="Gene3D" id="3.40.50.300">
    <property type="entry name" value="P-loop containing nucleotide triphosphate hydrolases"/>
    <property type="match status" value="1"/>
</dbReference>
<dbReference type="NCBIfam" id="TIGR01727">
    <property type="entry name" value="oligo_HPY"/>
    <property type="match status" value="1"/>
</dbReference>
<dbReference type="GO" id="GO:0015833">
    <property type="term" value="P:peptide transport"/>
    <property type="evidence" value="ECO:0007669"/>
    <property type="project" value="InterPro"/>
</dbReference>
<comment type="subcellular location">
    <subcellularLocation>
        <location evidence="1">Cell inner membrane</location>
        <topology evidence="1">Peripheral membrane protein</topology>
    </subcellularLocation>
</comment>
<feature type="domain" description="ABC transporter" evidence="6">
    <location>
        <begin position="6"/>
        <end position="245"/>
    </location>
</feature>
<dbReference type="SUPFAM" id="SSF52540">
    <property type="entry name" value="P-loop containing nucleoside triphosphate hydrolases"/>
    <property type="match status" value="1"/>
</dbReference>
<reference evidence="7" key="1">
    <citation type="submission" date="2022-08" db="EMBL/GenBank/DDBJ databases">
        <title>Chelativorans sichuanense sp. nov., a paraffin oil-degrading bacterium isolated from a mixture of oil-based drill cuttings and paddy soil.</title>
        <authorList>
            <person name="Yu J."/>
            <person name="Liu H."/>
            <person name="Chen Q."/>
        </authorList>
    </citation>
    <scope>NUCLEOTIDE SEQUENCE</scope>
    <source>
        <strain evidence="7">SCAU 2101</strain>
    </source>
</reference>
<evidence type="ECO:0000313" key="7">
    <source>
        <dbReference type="EMBL" id="MCT8990671.1"/>
    </source>
</evidence>
<evidence type="ECO:0000256" key="4">
    <source>
        <dbReference type="ARBA" id="ARBA00022741"/>
    </source>
</evidence>
<dbReference type="EMBL" id="JAODNV010000010">
    <property type="protein sequence ID" value="MCT8990671.1"/>
    <property type="molecule type" value="Genomic_DNA"/>
</dbReference>
<dbReference type="PANTHER" id="PTHR43776">
    <property type="entry name" value="TRANSPORT ATP-BINDING PROTEIN"/>
    <property type="match status" value="1"/>
</dbReference>
<dbReference type="InterPro" id="IPR027417">
    <property type="entry name" value="P-loop_NTPase"/>
</dbReference>
<protein>
    <submittedName>
        <fullName evidence="7">ATP-binding cassette domain-containing protein</fullName>
    </submittedName>
</protein>
<dbReference type="Pfam" id="PF00005">
    <property type="entry name" value="ABC_tran"/>
    <property type="match status" value="1"/>
</dbReference>
<comment type="caution">
    <text evidence="7">The sequence shown here is derived from an EMBL/GenBank/DDBJ whole genome shotgun (WGS) entry which is preliminary data.</text>
</comment>
<proteinExistence type="inferred from homology"/>
<dbReference type="InterPro" id="IPR013563">
    <property type="entry name" value="Oligopep_ABC_C"/>
</dbReference>
<evidence type="ECO:0000256" key="3">
    <source>
        <dbReference type="ARBA" id="ARBA00022448"/>
    </source>
</evidence>
<comment type="similarity">
    <text evidence="2">Belongs to the ABC transporter superfamily.</text>
</comment>
<dbReference type="PROSITE" id="PS50893">
    <property type="entry name" value="ABC_TRANSPORTER_2"/>
    <property type="match status" value="1"/>
</dbReference>